<protein>
    <submittedName>
        <fullName evidence="1">Jg19651 protein</fullName>
    </submittedName>
</protein>
<organism evidence="1 2">
    <name type="scientific">Pararge aegeria aegeria</name>
    <dbReference type="NCBI Taxonomy" id="348720"/>
    <lineage>
        <taxon>Eukaryota</taxon>
        <taxon>Metazoa</taxon>
        <taxon>Ecdysozoa</taxon>
        <taxon>Arthropoda</taxon>
        <taxon>Hexapoda</taxon>
        <taxon>Insecta</taxon>
        <taxon>Pterygota</taxon>
        <taxon>Neoptera</taxon>
        <taxon>Endopterygota</taxon>
        <taxon>Lepidoptera</taxon>
        <taxon>Glossata</taxon>
        <taxon>Ditrysia</taxon>
        <taxon>Papilionoidea</taxon>
        <taxon>Nymphalidae</taxon>
        <taxon>Satyrinae</taxon>
        <taxon>Satyrini</taxon>
        <taxon>Parargina</taxon>
        <taxon>Pararge</taxon>
    </lineage>
</organism>
<comment type="caution">
    <text evidence="1">The sequence shown here is derived from an EMBL/GenBank/DDBJ whole genome shotgun (WGS) entry which is preliminary data.</text>
</comment>
<evidence type="ECO:0000313" key="2">
    <source>
        <dbReference type="Proteomes" id="UP000838756"/>
    </source>
</evidence>
<dbReference type="AlphaFoldDB" id="A0A8S4R1Q4"/>
<proteinExistence type="predicted"/>
<dbReference type="Proteomes" id="UP000838756">
    <property type="component" value="Unassembled WGS sequence"/>
</dbReference>
<dbReference type="EMBL" id="CAKXAJ010021235">
    <property type="protein sequence ID" value="CAH2226398.1"/>
    <property type="molecule type" value="Genomic_DNA"/>
</dbReference>
<name>A0A8S4R1Q4_9NEOP</name>
<feature type="non-terminal residue" evidence="1">
    <location>
        <position position="1"/>
    </location>
</feature>
<accession>A0A8S4R1Q4</accession>
<sequence>AEQICEDAARTALVAGAPGRRSSLISGSHNWFLRDIAPEH</sequence>
<reference evidence="1" key="1">
    <citation type="submission" date="2022-03" db="EMBL/GenBank/DDBJ databases">
        <authorList>
            <person name="Lindestad O."/>
        </authorList>
    </citation>
    <scope>NUCLEOTIDE SEQUENCE</scope>
</reference>
<evidence type="ECO:0000313" key="1">
    <source>
        <dbReference type="EMBL" id="CAH2226398.1"/>
    </source>
</evidence>
<gene>
    <name evidence="1" type="primary">jg19651</name>
    <name evidence="1" type="ORF">PAEG_LOCUS7104</name>
</gene>
<keyword evidence="2" id="KW-1185">Reference proteome</keyword>